<dbReference type="RefSeq" id="WP_068573292.1">
    <property type="nucleotide sequence ID" value="NZ_LSRE01000018.1"/>
</dbReference>
<proteinExistence type="predicted"/>
<dbReference type="Proteomes" id="UP000070258">
    <property type="component" value="Unassembled WGS sequence"/>
</dbReference>
<evidence type="ECO:0000313" key="5">
    <source>
        <dbReference type="Proteomes" id="UP000070409"/>
    </source>
</evidence>
<sequence>MADPVAPGAGAVGGTGAGGGTDTGLDPAIRALLDRPVNEVLAALGLPPVPTAPEKPPQQELPPAPKGVPEAPEFPGFDVAGLVKPMTDLLSTFGSGSFSGLDPSAALSGASKALEQGVSTGMQAIGQLASVWQGPAATAATGKGLQAATGTGLAAEQGAELSTAVGEAATVVGTGEAELQAIIDSFMSVIAALGPSLWLPPGQAAAVAAAEEHLAHATEVVARTKSQLSGLSAQVGAAGRKVPVASPPMTAATTAAQAAASIVPGVVSAVTGALTGVAKLATDTVSGAVKTAVGLAGSAAEAVGGLAESTTESEDAGAPDADRDAFPVATTGAGIGTGSGVGAGGGGGGVGLTGAGIGAASATLAQPSSGTPAARTPVVDGGARTVPASEVLTRTGMGGGMMPMGAAGASGARATGADHSVPDYLVTSGNGEEVLGDLPLVGPQVVGDASPSADLAGPDVELRL</sequence>
<dbReference type="OrthoDB" id="4519614at2"/>
<dbReference type="Proteomes" id="UP000070409">
    <property type="component" value="Unassembled WGS sequence"/>
</dbReference>
<reference evidence="4" key="2">
    <citation type="submission" date="2016-02" db="EMBL/GenBank/DDBJ databases">
        <authorList>
            <person name="Wen L."/>
            <person name="He K."/>
            <person name="Yang H."/>
        </authorList>
    </citation>
    <scope>NUCLEOTIDE SEQUENCE [LARGE SCALE GENOMIC DNA]</scope>
    <source>
        <strain evidence="4">JCM 15929</strain>
    </source>
</reference>
<accession>A0A138A409</accession>
<name>A0A138A409_9ACTN</name>
<reference evidence="3" key="1">
    <citation type="submission" date="2016-02" db="EMBL/GenBank/DDBJ databases">
        <authorList>
            <person name="Teng J.L."/>
            <person name="Yang Y."/>
            <person name="Huang Y."/>
            <person name="Guo F."/>
            <person name="Wei W."/>
            <person name="Chen J.H."/>
            <person name="Wong S.Y."/>
            <person name="Lau S.K."/>
            <person name="Woo P.C."/>
        </authorList>
    </citation>
    <scope>NUCLEOTIDE SEQUENCE</scope>
    <source>
        <strain evidence="3">JCM 15929</strain>
    </source>
</reference>
<feature type="compositionally biased region" description="Gly residues" evidence="1">
    <location>
        <begin position="10"/>
        <end position="22"/>
    </location>
</feature>
<feature type="region of interest" description="Disordered" evidence="1">
    <location>
        <begin position="1"/>
        <end position="27"/>
    </location>
</feature>
<evidence type="ECO:0000313" key="2">
    <source>
        <dbReference type="EMBL" id="KXO96313.1"/>
    </source>
</evidence>
<keyword evidence="5" id="KW-1185">Reference proteome</keyword>
<dbReference type="AlphaFoldDB" id="A0A138A409"/>
<dbReference type="EMBL" id="LSRE01000018">
    <property type="protein sequence ID" value="KXO96313.1"/>
    <property type="molecule type" value="Genomic_DNA"/>
</dbReference>
<comment type="caution">
    <text evidence="3">The sequence shown here is derived from an EMBL/GenBank/DDBJ whole genome shotgun (WGS) entry which is preliminary data.</text>
</comment>
<organism evidence="3 4">
    <name type="scientific">Tsukamurella pseudospumae</name>
    <dbReference type="NCBI Taxonomy" id="239498"/>
    <lineage>
        <taxon>Bacteria</taxon>
        <taxon>Bacillati</taxon>
        <taxon>Actinomycetota</taxon>
        <taxon>Actinomycetes</taxon>
        <taxon>Mycobacteriales</taxon>
        <taxon>Tsukamurellaceae</taxon>
        <taxon>Tsukamurella</taxon>
    </lineage>
</organism>
<protein>
    <submittedName>
        <fullName evidence="3">Uncharacterized protein</fullName>
    </submittedName>
</protein>
<feature type="region of interest" description="Disordered" evidence="1">
    <location>
        <begin position="46"/>
        <end position="73"/>
    </location>
</feature>
<evidence type="ECO:0000256" key="1">
    <source>
        <dbReference type="SAM" id="MobiDB-lite"/>
    </source>
</evidence>
<evidence type="ECO:0000313" key="3">
    <source>
        <dbReference type="EMBL" id="KXP05164.1"/>
    </source>
</evidence>
<evidence type="ECO:0000313" key="4">
    <source>
        <dbReference type="Proteomes" id="UP000070258"/>
    </source>
</evidence>
<reference evidence="2 5" key="3">
    <citation type="submission" date="2016-02" db="EMBL/GenBank/DDBJ databases">
        <authorList>
            <person name="Teng J.L."/>
            <person name="Tang Y."/>
            <person name="Huang Y."/>
            <person name="Guo F."/>
            <person name="Wei W."/>
            <person name="Chen J.H."/>
            <person name="Wong S.Y."/>
            <person name="Lau S.K."/>
            <person name="Woo P.C."/>
        </authorList>
    </citation>
    <scope>NUCLEOTIDE SEQUENCE [LARGE SCALE GENOMIC DNA]</scope>
    <source>
        <strain evidence="2 5">JCM 13375</strain>
    </source>
</reference>
<dbReference type="STRING" id="239498.AXK60_13505"/>
<feature type="compositionally biased region" description="Pro residues" evidence="1">
    <location>
        <begin position="47"/>
        <end position="66"/>
    </location>
</feature>
<dbReference type="EMBL" id="LSRF01000057">
    <property type="protein sequence ID" value="KXP05164.1"/>
    <property type="molecule type" value="Genomic_DNA"/>
</dbReference>
<gene>
    <name evidence="3" type="ORF">AXK60_13505</name>
    <name evidence="2" type="ORF">AXK61_22620</name>
</gene>